<evidence type="ECO:0000313" key="14">
    <source>
        <dbReference type="Proteomes" id="UP000027936"/>
    </source>
</evidence>
<dbReference type="GO" id="GO:0005524">
    <property type="term" value="F:ATP binding"/>
    <property type="evidence" value="ECO:0007669"/>
    <property type="project" value="UniProtKB-KW"/>
</dbReference>
<dbReference type="NCBIfam" id="TIGR00231">
    <property type="entry name" value="small_GTP"/>
    <property type="match status" value="1"/>
</dbReference>
<evidence type="ECO:0000256" key="8">
    <source>
        <dbReference type="ARBA" id="ARBA00023134"/>
    </source>
</evidence>
<dbReference type="OrthoDB" id="2358374at2"/>
<dbReference type="SUPFAM" id="SSF52540">
    <property type="entry name" value="P-loop containing nucleoside triphosphate hydrolases"/>
    <property type="match status" value="1"/>
</dbReference>
<keyword evidence="4" id="KW-0677">Repeat</keyword>
<gene>
    <name evidence="13" type="ORF">M670_04069</name>
</gene>
<comment type="caution">
    <text evidence="13">The sequence shown here is derived from an EMBL/GenBank/DDBJ whole genome shotgun (WGS) entry which is preliminary data.</text>
</comment>
<dbReference type="SMART" id="SM00175">
    <property type="entry name" value="RAB"/>
    <property type="match status" value="1"/>
</dbReference>
<dbReference type="EMBL" id="JJRY01000023">
    <property type="protein sequence ID" value="KEF36653.1"/>
    <property type="molecule type" value="Genomic_DNA"/>
</dbReference>
<dbReference type="Pfam" id="PF08477">
    <property type="entry name" value="Roc"/>
    <property type="match status" value="1"/>
</dbReference>
<feature type="domain" description="Roc" evidence="12">
    <location>
        <begin position="276"/>
        <end position="445"/>
    </location>
</feature>
<dbReference type="SMART" id="SM00369">
    <property type="entry name" value="LRR_TYP"/>
    <property type="match status" value="5"/>
</dbReference>
<keyword evidence="6" id="KW-0418">Kinase</keyword>
<dbReference type="Gene3D" id="3.30.70.1390">
    <property type="entry name" value="ROC domain from the Parkinson's disease-associated leucine-rich repeat kinase 2"/>
    <property type="match status" value="1"/>
</dbReference>
<dbReference type="PANTHER" id="PTHR48051">
    <property type="match status" value="1"/>
</dbReference>
<dbReference type="PATRIC" id="fig|1348973.3.peg.3955"/>
<dbReference type="Pfam" id="PF16095">
    <property type="entry name" value="COR-A"/>
    <property type="match status" value="1"/>
</dbReference>
<protein>
    <recommendedName>
        <fullName evidence="1">non-specific serine/threonine protein kinase</fullName>
        <ecNumber evidence="1">2.7.11.1</ecNumber>
    </recommendedName>
</protein>
<dbReference type="SMART" id="SM00173">
    <property type="entry name" value="RAS"/>
    <property type="match status" value="1"/>
</dbReference>
<evidence type="ECO:0000256" key="9">
    <source>
        <dbReference type="ARBA" id="ARBA00047899"/>
    </source>
</evidence>
<name>A0A072NIG1_SCHAZ</name>
<dbReference type="InterPro" id="IPR032675">
    <property type="entry name" value="LRR_dom_sf"/>
</dbReference>
<keyword evidence="5" id="KW-0547">Nucleotide-binding</keyword>
<dbReference type="InterPro" id="IPR036388">
    <property type="entry name" value="WH-like_DNA-bd_sf"/>
</dbReference>
<dbReference type="RefSeq" id="WP_035197779.1">
    <property type="nucleotide sequence ID" value="NZ_JJRY01000023.1"/>
</dbReference>
<comment type="catalytic activity">
    <reaction evidence="9">
        <text>L-threonyl-[protein] + ATP = O-phospho-L-threonyl-[protein] + ADP + H(+)</text>
        <dbReference type="Rhea" id="RHEA:46608"/>
        <dbReference type="Rhea" id="RHEA-COMP:11060"/>
        <dbReference type="Rhea" id="RHEA-COMP:11605"/>
        <dbReference type="ChEBI" id="CHEBI:15378"/>
        <dbReference type="ChEBI" id="CHEBI:30013"/>
        <dbReference type="ChEBI" id="CHEBI:30616"/>
        <dbReference type="ChEBI" id="CHEBI:61977"/>
        <dbReference type="ChEBI" id="CHEBI:456216"/>
        <dbReference type="EC" id="2.7.11.1"/>
    </reaction>
</comment>
<dbReference type="InterPro" id="IPR027417">
    <property type="entry name" value="P-loop_NTPase"/>
</dbReference>
<evidence type="ECO:0000256" key="6">
    <source>
        <dbReference type="ARBA" id="ARBA00022777"/>
    </source>
</evidence>
<dbReference type="EC" id="2.7.11.1" evidence="1"/>
<feature type="coiled-coil region" evidence="11">
    <location>
        <begin position="793"/>
        <end position="824"/>
    </location>
</feature>
<keyword evidence="11" id="KW-0175">Coiled coil</keyword>
<keyword evidence="8" id="KW-0342">GTP-binding</keyword>
<sequence length="914" mass="105030">MESLLKSKNNNLNEVDVDLNDFEIKDFSLDIFQDISEHLPYERTYKILTSEELLDLINEAKQNRWNALDLSMCGLTEIPPEIGLLKDLEILELGNNGPIDEYEKNIERNEFVTLPSEIGELTKLKSISLYGTKLKYLPKELCNLQNLISINLNGCDFKEFPEEICSLINLRGLAIDNSFTYIPDNIGNLENLLELFLPSALITTLPESIGNLKKLKVLYLGFTNITELPVSIAELKELESLDLHETPIFNSIPPEIFNQSPEQIIEYILRYQQDEAKVILNESKMIIVGQGGVGKTSLLNRIINNQYIEGRSTEGIDIAHWSFVSEGVEYKLNVWDFGGQEIYHSTHQFFLTKRSLYVFVWDARQEEEYGRIDYWLNTIQSFANDSPIIIVVNKCDDSRKNIRILDNNDLISRFPQVVGSFNVSCVDNTNINILRDEIIKQAKDLPLMRTVWFSSWVNVRLELEQLSRTCNCINYIDYTKICMKYQIQSAEALSLIKYLHDLGVVLHFHDDVLLRNIIILNPEWGTDAVYKILDAQANILSGRNGIVYYNDLSKIWNNKIIYPENTYPYILKLMENFQLSFTIDNDKTYLVAELLDNTEKNISLDFPRDSTLNFRYDYNFLPAGIMTRFIVKAHTFLIDQNGVKMCWRKGAYLHYEDAYSLIRLRDGITERYLDIKVSGKNSRNRRQLLAIIRSIFDQIHNSIAKIRFTEKILCNCSPECTYLHEFKFLSRLEENGINEERCKESLKMVEISMLLDGIKIKKERRYNELSGINISPVFNNSPVISSHANASNVNVITIEIRNLINELQGALNELRGELEDKGSTITSDLDKIDSSLNKLDTAQSKDEIIKSGALNKTRRLIEELGEPESPSGKLISGIKYGYGILQDIAKKYNGIAEWCGIPVIPSVFLNKNNK</sequence>
<dbReference type="Gene3D" id="3.80.10.10">
    <property type="entry name" value="Ribonuclease Inhibitor"/>
    <property type="match status" value="2"/>
</dbReference>
<dbReference type="PROSITE" id="PS51419">
    <property type="entry name" value="RAB"/>
    <property type="match status" value="1"/>
</dbReference>
<dbReference type="Gene3D" id="1.10.10.10">
    <property type="entry name" value="Winged helix-like DNA-binding domain superfamily/Winged helix DNA-binding domain"/>
    <property type="match status" value="1"/>
</dbReference>
<dbReference type="PRINTS" id="PR00449">
    <property type="entry name" value="RASTRNSFRMNG"/>
</dbReference>
<dbReference type="Proteomes" id="UP000027936">
    <property type="component" value="Unassembled WGS sequence"/>
</dbReference>
<reference evidence="13 14" key="1">
    <citation type="submission" date="2014-04" db="EMBL/GenBank/DDBJ databases">
        <title>Draft genome sequence of Bacillus azotoformans MEV2011, a (co-) denitrifying strain unable to grow in the presence of oxygen.</title>
        <authorList>
            <person name="Nielsen M."/>
            <person name="Schreiber L."/>
            <person name="Finster K."/>
            <person name="Schramm A."/>
        </authorList>
    </citation>
    <scope>NUCLEOTIDE SEQUENCE [LARGE SCALE GENOMIC DNA]</scope>
    <source>
        <strain evidence="13 14">MEV2011</strain>
    </source>
</reference>
<dbReference type="GO" id="GO:0005737">
    <property type="term" value="C:cytoplasm"/>
    <property type="evidence" value="ECO:0007669"/>
    <property type="project" value="TreeGrafter"/>
</dbReference>
<evidence type="ECO:0000256" key="1">
    <source>
        <dbReference type="ARBA" id="ARBA00012513"/>
    </source>
</evidence>
<evidence type="ECO:0000259" key="12">
    <source>
        <dbReference type="PROSITE" id="PS51424"/>
    </source>
</evidence>
<evidence type="ECO:0000256" key="10">
    <source>
        <dbReference type="ARBA" id="ARBA00048679"/>
    </source>
</evidence>
<organism evidence="13 14">
    <name type="scientific">Schinkia azotoformans MEV2011</name>
    <dbReference type="NCBI Taxonomy" id="1348973"/>
    <lineage>
        <taxon>Bacteria</taxon>
        <taxon>Bacillati</taxon>
        <taxon>Bacillota</taxon>
        <taxon>Bacilli</taxon>
        <taxon>Bacillales</taxon>
        <taxon>Bacillaceae</taxon>
        <taxon>Calidifontibacillus/Schinkia group</taxon>
        <taxon>Schinkia</taxon>
    </lineage>
</organism>
<dbReference type="PANTHER" id="PTHR48051:SF54">
    <property type="entry name" value="LEUCINE-RICH REPEAT-CONTAINING PROTEIN"/>
    <property type="match status" value="1"/>
</dbReference>
<dbReference type="Pfam" id="PF25497">
    <property type="entry name" value="COR-B"/>
    <property type="match status" value="1"/>
</dbReference>
<evidence type="ECO:0000256" key="7">
    <source>
        <dbReference type="ARBA" id="ARBA00022840"/>
    </source>
</evidence>
<comment type="catalytic activity">
    <reaction evidence="10">
        <text>L-seryl-[protein] + ATP = O-phospho-L-seryl-[protein] + ADP + H(+)</text>
        <dbReference type="Rhea" id="RHEA:17989"/>
        <dbReference type="Rhea" id="RHEA-COMP:9863"/>
        <dbReference type="Rhea" id="RHEA-COMP:11604"/>
        <dbReference type="ChEBI" id="CHEBI:15378"/>
        <dbReference type="ChEBI" id="CHEBI:29999"/>
        <dbReference type="ChEBI" id="CHEBI:30616"/>
        <dbReference type="ChEBI" id="CHEBI:83421"/>
        <dbReference type="ChEBI" id="CHEBI:456216"/>
        <dbReference type="EC" id="2.7.11.1"/>
    </reaction>
</comment>
<evidence type="ECO:0000313" key="13">
    <source>
        <dbReference type="EMBL" id="KEF36653.1"/>
    </source>
</evidence>
<accession>A0A072NIG1</accession>
<dbReference type="InterPro" id="IPR005225">
    <property type="entry name" value="Small_GTP-bd"/>
</dbReference>
<dbReference type="InterPro" id="IPR055414">
    <property type="entry name" value="LRR_R13L4/SHOC2-like"/>
</dbReference>
<dbReference type="Gene3D" id="1.10.10.2200">
    <property type="match status" value="1"/>
</dbReference>
<dbReference type="PROSITE" id="PS51424">
    <property type="entry name" value="ROC"/>
    <property type="match status" value="1"/>
</dbReference>
<evidence type="ECO:0000256" key="3">
    <source>
        <dbReference type="ARBA" id="ARBA00022679"/>
    </source>
</evidence>
<evidence type="ECO:0000256" key="11">
    <source>
        <dbReference type="SAM" id="Coils"/>
    </source>
</evidence>
<evidence type="ECO:0000256" key="4">
    <source>
        <dbReference type="ARBA" id="ARBA00022737"/>
    </source>
</evidence>
<evidence type="ECO:0000256" key="5">
    <source>
        <dbReference type="ARBA" id="ARBA00022741"/>
    </source>
</evidence>
<dbReference type="SUPFAM" id="SSF52058">
    <property type="entry name" value="L domain-like"/>
    <property type="match status" value="1"/>
</dbReference>
<dbReference type="GO" id="GO:0005525">
    <property type="term" value="F:GTP binding"/>
    <property type="evidence" value="ECO:0007669"/>
    <property type="project" value="UniProtKB-KW"/>
</dbReference>
<dbReference type="InterPro" id="IPR050216">
    <property type="entry name" value="LRR_domain-containing"/>
</dbReference>
<keyword evidence="7" id="KW-0067">ATP-binding</keyword>
<dbReference type="InterPro" id="IPR020859">
    <property type="entry name" value="ROC"/>
</dbReference>
<dbReference type="InterPro" id="IPR003591">
    <property type="entry name" value="Leu-rich_rpt_typical-subtyp"/>
</dbReference>
<evidence type="ECO:0000256" key="2">
    <source>
        <dbReference type="ARBA" id="ARBA00022614"/>
    </source>
</evidence>
<dbReference type="Gene3D" id="3.30.310.200">
    <property type="match status" value="1"/>
</dbReference>
<dbReference type="InterPro" id="IPR032171">
    <property type="entry name" value="COR-A"/>
</dbReference>
<dbReference type="InterPro" id="IPR057263">
    <property type="entry name" value="COR-B"/>
</dbReference>
<dbReference type="Gene3D" id="3.40.50.300">
    <property type="entry name" value="P-loop containing nucleotide triphosphate hydrolases"/>
    <property type="match status" value="1"/>
</dbReference>
<dbReference type="Pfam" id="PF23598">
    <property type="entry name" value="LRR_14"/>
    <property type="match status" value="1"/>
</dbReference>
<dbReference type="GO" id="GO:0016301">
    <property type="term" value="F:kinase activity"/>
    <property type="evidence" value="ECO:0007669"/>
    <property type="project" value="UniProtKB-KW"/>
</dbReference>
<keyword evidence="2" id="KW-0433">Leucine-rich repeat</keyword>
<dbReference type="AlphaFoldDB" id="A0A072NIG1"/>
<keyword evidence="3" id="KW-0808">Transferase</keyword>
<proteinExistence type="predicted"/>